<dbReference type="eggNOG" id="COG3307">
    <property type="taxonomic scope" value="Bacteria"/>
</dbReference>
<evidence type="ECO:0000256" key="3">
    <source>
        <dbReference type="ARBA" id="ARBA00022989"/>
    </source>
</evidence>
<dbReference type="STRING" id="630626.EBL_c38970"/>
<feature type="transmembrane region" description="Helical" evidence="5">
    <location>
        <begin position="346"/>
        <end position="367"/>
    </location>
</feature>
<feature type="transmembrane region" description="Helical" evidence="5">
    <location>
        <begin position="374"/>
        <end position="392"/>
    </location>
</feature>
<accession>I2BEH1</accession>
<proteinExistence type="predicted"/>
<feature type="transmembrane region" description="Helical" evidence="5">
    <location>
        <begin position="129"/>
        <end position="149"/>
    </location>
</feature>
<feature type="transmembrane region" description="Helical" evidence="5">
    <location>
        <begin position="12"/>
        <end position="33"/>
    </location>
</feature>
<keyword evidence="2 5" id="KW-0812">Transmembrane</keyword>
<dbReference type="RefSeq" id="WP_014716263.1">
    <property type="nucleotide sequence ID" value="NZ_BAHA01000017.1"/>
</dbReference>
<dbReference type="PANTHER" id="PTHR37422">
    <property type="entry name" value="TEICHURONIC ACID BIOSYNTHESIS PROTEIN TUAE"/>
    <property type="match status" value="1"/>
</dbReference>
<feature type="transmembrane region" description="Helical" evidence="5">
    <location>
        <begin position="196"/>
        <end position="214"/>
    </location>
</feature>
<dbReference type="Proteomes" id="UP000001955">
    <property type="component" value="Chromosome"/>
</dbReference>
<sequence length="428" mass="47273">MLTLNENSRFDSAVAKIIMAFYLAGIICIGINPNYTNKIINIAGAVSFVMLAIGYRKLPAIDRNVFILAIPLLLLGGIDLIWYGLYKNPDVLYKNGYRGYLEAGKMLIAAAFTVIYFSRVRHVVYKYEFLIAAIIAQAIILGRSFYQGIYLGAERISVSAMGGNIGQMGAATIAAYMLTFCSLFASIVFLKSEVKYRWILFYANFILTLSAVVMTGTRSAIVTYPLMIILLIIIEHRQHKKRMLKITSSIAGLLILCGIAFHDNVDERVNAMTQDITQYQKNNSDTSVGARLSMMQAGFNSSPVTGWQSLEVRGDKVIALDKQDAIYAGAVRFLNVHMHNEIAEAYSIRGISGVALIFALYLGMALYCLKSKNYGLLVFPLAIFLFGLSDVVTHAKPIPASWIVSLLLAVILCNESARNTGSRRPTES</sequence>
<feature type="transmembrane region" description="Helical" evidence="5">
    <location>
        <begin position="220"/>
        <end position="236"/>
    </location>
</feature>
<name>I2BEH1_SHIBC</name>
<feature type="transmembrane region" description="Helical" evidence="5">
    <location>
        <begin position="398"/>
        <end position="414"/>
    </location>
</feature>
<dbReference type="PATRIC" id="fig|630626.3.peg.3796"/>
<dbReference type="GO" id="GO:0016020">
    <property type="term" value="C:membrane"/>
    <property type="evidence" value="ECO:0007669"/>
    <property type="project" value="UniProtKB-SubCell"/>
</dbReference>
<evidence type="ECO:0000256" key="5">
    <source>
        <dbReference type="SAM" id="Phobius"/>
    </source>
</evidence>
<dbReference type="InterPro" id="IPR007016">
    <property type="entry name" value="O-antigen_ligase-rel_domated"/>
</dbReference>
<organism evidence="7 8">
    <name type="scientific">Shimwellia blattae (strain ATCC 29907 / DSM 4481 / JCM 1650 / NBRC 105725 / CDC 9005-74)</name>
    <name type="common">Escherichia blattae</name>
    <dbReference type="NCBI Taxonomy" id="630626"/>
    <lineage>
        <taxon>Bacteria</taxon>
        <taxon>Pseudomonadati</taxon>
        <taxon>Pseudomonadota</taxon>
        <taxon>Gammaproteobacteria</taxon>
        <taxon>Enterobacterales</taxon>
        <taxon>Enterobacteriaceae</taxon>
        <taxon>Shimwellia</taxon>
    </lineage>
</organism>
<comment type="subcellular location">
    <subcellularLocation>
        <location evidence="1">Membrane</location>
        <topology evidence="1">Multi-pass membrane protein</topology>
    </subcellularLocation>
</comment>
<evidence type="ECO:0000256" key="2">
    <source>
        <dbReference type="ARBA" id="ARBA00022692"/>
    </source>
</evidence>
<evidence type="ECO:0000256" key="4">
    <source>
        <dbReference type="ARBA" id="ARBA00023136"/>
    </source>
</evidence>
<keyword evidence="4 5" id="KW-0472">Membrane</keyword>
<protein>
    <submittedName>
        <fullName evidence="7">Dethiobiotin synthetase</fullName>
    </submittedName>
</protein>
<evidence type="ECO:0000313" key="7">
    <source>
        <dbReference type="EMBL" id="AFJ48925.1"/>
    </source>
</evidence>
<dbReference type="Pfam" id="PF04932">
    <property type="entry name" value="Wzy_C"/>
    <property type="match status" value="1"/>
</dbReference>
<reference evidence="7 8" key="1">
    <citation type="journal article" date="2012" name="J. Bacteriol.">
        <title>Complete genome sequence of the B12-producing Shimwellia blattae strain DSM 4481, isolated from a cockroach.</title>
        <authorList>
            <person name="Brzuszkiewicz E."/>
            <person name="Waschkowitz T."/>
            <person name="Wiezer A."/>
            <person name="Daniel R."/>
        </authorList>
    </citation>
    <scope>NUCLEOTIDE SEQUENCE [LARGE SCALE GENOMIC DNA]</scope>
    <source>
        <strain evidence="8">ATCC 29907 / DSM 4481 / JCM 1650 / NBRC 105725 / CDC 9005-74</strain>
    </source>
</reference>
<dbReference type="PANTHER" id="PTHR37422:SF17">
    <property type="entry name" value="O-ANTIGEN LIGASE"/>
    <property type="match status" value="1"/>
</dbReference>
<keyword evidence="3 5" id="KW-1133">Transmembrane helix</keyword>
<feature type="transmembrane region" description="Helical" evidence="5">
    <location>
        <begin position="169"/>
        <end position="189"/>
    </location>
</feature>
<dbReference type="HOGENOM" id="CLU_054167_0_0_6"/>
<evidence type="ECO:0000313" key="8">
    <source>
        <dbReference type="Proteomes" id="UP000001955"/>
    </source>
</evidence>
<evidence type="ECO:0000256" key="1">
    <source>
        <dbReference type="ARBA" id="ARBA00004141"/>
    </source>
</evidence>
<dbReference type="InterPro" id="IPR051533">
    <property type="entry name" value="WaaL-like"/>
</dbReference>
<feature type="domain" description="O-antigen ligase-related" evidence="6">
    <location>
        <begin position="204"/>
        <end position="358"/>
    </location>
</feature>
<feature type="transmembrane region" description="Helical" evidence="5">
    <location>
        <begin position="65"/>
        <end position="85"/>
    </location>
</feature>
<dbReference type="KEGG" id="ebt:EBL_c38970"/>
<keyword evidence="8" id="KW-1185">Reference proteome</keyword>
<feature type="transmembrane region" description="Helical" evidence="5">
    <location>
        <begin position="243"/>
        <end position="262"/>
    </location>
</feature>
<feature type="transmembrane region" description="Helical" evidence="5">
    <location>
        <begin position="97"/>
        <end position="117"/>
    </location>
</feature>
<gene>
    <name evidence="7" type="ordered locus">EBL_c38970</name>
</gene>
<dbReference type="AlphaFoldDB" id="I2BEH1"/>
<evidence type="ECO:0000259" key="6">
    <source>
        <dbReference type="Pfam" id="PF04932"/>
    </source>
</evidence>
<dbReference type="EMBL" id="CP001560">
    <property type="protein sequence ID" value="AFJ48925.1"/>
    <property type="molecule type" value="Genomic_DNA"/>
</dbReference>
<feature type="transmembrane region" description="Helical" evidence="5">
    <location>
        <begin position="39"/>
        <end position="58"/>
    </location>
</feature>